<comment type="caution">
    <text evidence="10">The sequence shown here is derived from an EMBL/GenBank/DDBJ whole genome shotgun (WGS) entry which is preliminary data.</text>
</comment>
<keyword evidence="4" id="KW-0378">Hydrolase</keyword>
<dbReference type="InterPro" id="IPR004610">
    <property type="entry name" value="RecJ"/>
</dbReference>
<reference evidence="11" key="1">
    <citation type="journal article" date="2019" name="Int. J. Syst. Evol. Microbiol.">
        <title>The Global Catalogue of Microorganisms (GCM) 10K type strain sequencing project: providing services to taxonomists for standard genome sequencing and annotation.</title>
        <authorList>
            <consortium name="The Broad Institute Genomics Platform"/>
            <consortium name="The Broad Institute Genome Sequencing Center for Infectious Disease"/>
            <person name="Wu L."/>
            <person name="Ma J."/>
        </authorList>
    </citation>
    <scope>NUCLEOTIDE SEQUENCE [LARGE SCALE GENOMIC DNA]</scope>
    <source>
        <strain evidence="11">TISTR 1827</strain>
    </source>
</reference>
<feature type="domain" description="DHHA1" evidence="7">
    <location>
        <begin position="355"/>
        <end position="445"/>
    </location>
</feature>
<dbReference type="InterPro" id="IPR003156">
    <property type="entry name" value="DHHA1_dom"/>
</dbReference>
<feature type="domain" description="Single-stranded-DNA-specific exonuclease RecJ C-terminal" evidence="8">
    <location>
        <begin position="572"/>
        <end position="666"/>
    </location>
</feature>
<dbReference type="Pfam" id="PF17768">
    <property type="entry name" value="RecJ_OB"/>
    <property type="match status" value="1"/>
</dbReference>
<evidence type="ECO:0000313" key="10">
    <source>
        <dbReference type="EMBL" id="MFD2658741.1"/>
    </source>
</evidence>
<evidence type="ECO:0000313" key="11">
    <source>
        <dbReference type="Proteomes" id="UP001597493"/>
    </source>
</evidence>
<dbReference type="EMBL" id="JBHUMY010000001">
    <property type="protein sequence ID" value="MFD2658741.1"/>
    <property type="molecule type" value="Genomic_DNA"/>
</dbReference>
<evidence type="ECO:0000256" key="3">
    <source>
        <dbReference type="ARBA" id="ARBA00022722"/>
    </source>
</evidence>
<proteinExistence type="inferred from homology"/>
<evidence type="ECO:0000256" key="5">
    <source>
        <dbReference type="ARBA" id="ARBA00022839"/>
    </source>
</evidence>
<dbReference type="Proteomes" id="UP001597493">
    <property type="component" value="Unassembled WGS sequence"/>
</dbReference>
<dbReference type="InterPro" id="IPR041122">
    <property type="entry name" value="RecJ_OB"/>
</dbReference>
<dbReference type="RefSeq" id="WP_379268570.1">
    <property type="nucleotide sequence ID" value="NZ_JBHUGT010000026.1"/>
</dbReference>
<dbReference type="Pfam" id="PF10141">
    <property type="entry name" value="ssDNA-exonuc_C"/>
    <property type="match status" value="1"/>
</dbReference>
<comment type="similarity">
    <text evidence="1">Belongs to the RecJ family.</text>
</comment>
<organism evidence="10 11">
    <name type="scientific">Paenibacillus thailandensis</name>
    <dbReference type="NCBI Taxonomy" id="393250"/>
    <lineage>
        <taxon>Bacteria</taxon>
        <taxon>Bacillati</taxon>
        <taxon>Bacillota</taxon>
        <taxon>Bacilli</taxon>
        <taxon>Bacillales</taxon>
        <taxon>Paenibacillaceae</taxon>
        <taxon>Paenibacillus</taxon>
    </lineage>
</organism>
<keyword evidence="5 10" id="KW-0269">Exonuclease</keyword>
<evidence type="ECO:0000259" key="6">
    <source>
        <dbReference type="Pfam" id="PF01368"/>
    </source>
</evidence>
<dbReference type="InterPro" id="IPR001667">
    <property type="entry name" value="DDH_dom"/>
</dbReference>
<evidence type="ECO:0000256" key="4">
    <source>
        <dbReference type="ARBA" id="ARBA00022801"/>
    </source>
</evidence>
<evidence type="ECO:0000259" key="9">
    <source>
        <dbReference type="Pfam" id="PF17768"/>
    </source>
</evidence>
<dbReference type="PANTHER" id="PTHR30255:SF2">
    <property type="entry name" value="SINGLE-STRANDED-DNA-SPECIFIC EXONUCLEASE RECJ"/>
    <property type="match status" value="1"/>
</dbReference>
<keyword evidence="3" id="KW-0540">Nuclease</keyword>
<dbReference type="PANTHER" id="PTHR30255">
    <property type="entry name" value="SINGLE-STRANDED-DNA-SPECIFIC EXONUCLEASE RECJ"/>
    <property type="match status" value="1"/>
</dbReference>
<protein>
    <recommendedName>
        <fullName evidence="2">Single-stranded-DNA-specific exonuclease RecJ</fullName>
    </recommendedName>
</protein>
<dbReference type="NCBIfam" id="TIGR00644">
    <property type="entry name" value="recJ"/>
    <property type="match status" value="1"/>
</dbReference>
<sequence length="680" mass="74189">MIKAKMRWTMTPWNESEEEQAQSLVRQLGLPPLVAKLLVRRGCGDIGAANRFLYGGIDEMHDPFLLKGMKEAVEAIREAGDKGEKIRIYGDYDADGVSSTSLLIMLFRKLGYHYDYYIPHRALEGYGLNRKALELASQEGVSLIVTVDTGISAHEEAAYAMELGMKVVVTDHHEPPERIPEGCPVVNPKRHDCPYPFKGLAGAGVAFKLAHAMLGEPPLEWADIATLGTIADLMPLEDENRILVREGLKRMKQADKPGFRALAEVCGTPLADMTSTAVAFGIAPRINAAGRLDHAGRAVELLTSASYDEAILSASALDLLNKERQRTVEAIVKDAERQWASKCAEAEQRGEAAPPVIVLAGEDWNVGVIGIVASKLLERHYRPTVIFGIDPATGMAKGSARSIDGFDLHAALTECESLLDHYGGHQAAAGMSLHRDRLPELERRLGELALSWLTDEDWIPTTGVDLICGLEEASLQTIEQLSLLEPFGVGNPSPKVLIKGAKLADWRAIGKEAKHLKLALRGRSGSLDAIGFGFGETAAALSGQSALDLIGELSVNEWNGVRKPQLQIHDMKSSAATVAFPEREQFAELYKQLRKLRRMPAEGTAERLGKLLGWPADTVGFMLAVFMELEFIRVDADSRDLIVVDAPAKRELGTSRKYREAKLQSEQASLAASADLNQAL</sequence>
<name>A0ABW5QQQ7_9BACL</name>
<feature type="domain" description="DDH" evidence="6">
    <location>
        <begin position="85"/>
        <end position="229"/>
    </location>
</feature>
<dbReference type="GO" id="GO:0004527">
    <property type="term" value="F:exonuclease activity"/>
    <property type="evidence" value="ECO:0007669"/>
    <property type="project" value="UniProtKB-KW"/>
</dbReference>
<dbReference type="SUPFAM" id="SSF64182">
    <property type="entry name" value="DHH phosphoesterases"/>
    <property type="match status" value="1"/>
</dbReference>
<evidence type="ECO:0000256" key="2">
    <source>
        <dbReference type="ARBA" id="ARBA00019841"/>
    </source>
</evidence>
<dbReference type="InterPro" id="IPR051673">
    <property type="entry name" value="SSDNA_exonuclease_RecJ"/>
</dbReference>
<evidence type="ECO:0000259" key="7">
    <source>
        <dbReference type="Pfam" id="PF02272"/>
    </source>
</evidence>
<dbReference type="Gene3D" id="3.10.310.30">
    <property type="match status" value="1"/>
</dbReference>
<dbReference type="InterPro" id="IPR018779">
    <property type="entry name" value="RecJ_C"/>
</dbReference>
<gene>
    <name evidence="10" type="primary">recJ</name>
    <name evidence="10" type="ORF">ACFSW5_00505</name>
</gene>
<evidence type="ECO:0000256" key="1">
    <source>
        <dbReference type="ARBA" id="ARBA00005915"/>
    </source>
</evidence>
<dbReference type="Pfam" id="PF02272">
    <property type="entry name" value="DHHA1"/>
    <property type="match status" value="1"/>
</dbReference>
<dbReference type="InterPro" id="IPR038763">
    <property type="entry name" value="DHH_sf"/>
</dbReference>
<evidence type="ECO:0000259" key="8">
    <source>
        <dbReference type="Pfam" id="PF10141"/>
    </source>
</evidence>
<dbReference type="Gene3D" id="3.90.1640.30">
    <property type="match status" value="1"/>
</dbReference>
<feature type="domain" description="RecJ OB" evidence="9">
    <location>
        <begin position="464"/>
        <end position="570"/>
    </location>
</feature>
<accession>A0ABW5QQQ7</accession>
<keyword evidence="11" id="KW-1185">Reference proteome</keyword>
<dbReference type="Pfam" id="PF01368">
    <property type="entry name" value="DHH"/>
    <property type="match status" value="1"/>
</dbReference>